<evidence type="ECO:0000259" key="11">
    <source>
        <dbReference type="PROSITE" id="PS51371"/>
    </source>
</evidence>
<proteinExistence type="predicted"/>
<keyword evidence="5 9" id="KW-1133">Transmembrane helix</keyword>
<evidence type="ECO:0000313" key="14">
    <source>
        <dbReference type="Proteomes" id="UP001501523"/>
    </source>
</evidence>
<keyword evidence="2" id="KW-1003">Cell membrane</keyword>
<dbReference type="InterPro" id="IPR002550">
    <property type="entry name" value="CNNM"/>
</dbReference>
<keyword evidence="7 9" id="KW-0472">Membrane</keyword>
<evidence type="ECO:0000313" key="13">
    <source>
        <dbReference type="EMBL" id="GAA0705964.1"/>
    </source>
</evidence>
<feature type="transmembrane region" description="Helical" evidence="10">
    <location>
        <begin position="95"/>
        <end position="118"/>
    </location>
</feature>
<dbReference type="RefSeq" id="WP_343786571.1">
    <property type="nucleotide sequence ID" value="NZ_BAAAEU010000001.1"/>
</dbReference>
<dbReference type="Pfam" id="PF03471">
    <property type="entry name" value="CorC_HlyC"/>
    <property type="match status" value="1"/>
</dbReference>
<dbReference type="Pfam" id="PF00571">
    <property type="entry name" value="CBS"/>
    <property type="match status" value="2"/>
</dbReference>
<organism evidence="13 14">
    <name type="scientific">Dokdonella soli</name>
    <dbReference type="NCBI Taxonomy" id="529810"/>
    <lineage>
        <taxon>Bacteria</taxon>
        <taxon>Pseudomonadati</taxon>
        <taxon>Pseudomonadota</taxon>
        <taxon>Gammaproteobacteria</taxon>
        <taxon>Lysobacterales</taxon>
        <taxon>Rhodanobacteraceae</taxon>
        <taxon>Dokdonella</taxon>
    </lineage>
</organism>
<dbReference type="PANTHER" id="PTHR43099">
    <property type="entry name" value="UPF0053 PROTEIN YRKA"/>
    <property type="match status" value="1"/>
</dbReference>
<feature type="domain" description="CBS" evidence="11">
    <location>
        <begin position="218"/>
        <end position="279"/>
    </location>
</feature>
<feature type="domain" description="CNNM transmembrane" evidence="12">
    <location>
        <begin position="1"/>
        <end position="199"/>
    </location>
</feature>
<dbReference type="InterPro" id="IPR016169">
    <property type="entry name" value="FAD-bd_PCMH_sub2"/>
</dbReference>
<name>A0ABP3TI61_9GAMM</name>
<dbReference type="PROSITE" id="PS51846">
    <property type="entry name" value="CNNM"/>
    <property type="match status" value="1"/>
</dbReference>
<evidence type="ECO:0000256" key="7">
    <source>
        <dbReference type="ARBA" id="ARBA00023136"/>
    </source>
</evidence>
<evidence type="ECO:0000256" key="2">
    <source>
        <dbReference type="ARBA" id="ARBA00022475"/>
    </source>
</evidence>
<keyword evidence="6 8" id="KW-0129">CBS domain</keyword>
<dbReference type="InterPro" id="IPR046342">
    <property type="entry name" value="CBS_dom_sf"/>
</dbReference>
<dbReference type="SMART" id="SM01091">
    <property type="entry name" value="CorC_HlyC"/>
    <property type="match status" value="1"/>
</dbReference>
<dbReference type="Gene3D" id="3.30.465.10">
    <property type="match status" value="1"/>
</dbReference>
<evidence type="ECO:0000256" key="3">
    <source>
        <dbReference type="ARBA" id="ARBA00022692"/>
    </source>
</evidence>
<evidence type="ECO:0000256" key="4">
    <source>
        <dbReference type="ARBA" id="ARBA00022737"/>
    </source>
</evidence>
<keyword evidence="4" id="KW-0677">Repeat</keyword>
<dbReference type="InterPro" id="IPR051676">
    <property type="entry name" value="UPF0053_domain"/>
</dbReference>
<evidence type="ECO:0000256" key="1">
    <source>
        <dbReference type="ARBA" id="ARBA00004651"/>
    </source>
</evidence>
<evidence type="ECO:0000256" key="9">
    <source>
        <dbReference type="PROSITE-ProRule" id="PRU01193"/>
    </source>
</evidence>
<dbReference type="InterPro" id="IPR005170">
    <property type="entry name" value="Transptr-assoc_dom"/>
</dbReference>
<keyword evidence="3 9" id="KW-0812">Transmembrane</keyword>
<feature type="transmembrane region" description="Helical" evidence="10">
    <location>
        <begin position="144"/>
        <end position="164"/>
    </location>
</feature>
<feature type="domain" description="CBS" evidence="11">
    <location>
        <begin position="280"/>
        <end position="340"/>
    </location>
</feature>
<keyword evidence="14" id="KW-1185">Reference proteome</keyword>
<evidence type="ECO:0000256" key="8">
    <source>
        <dbReference type="PROSITE-ProRule" id="PRU00703"/>
    </source>
</evidence>
<dbReference type="Proteomes" id="UP001501523">
    <property type="component" value="Unassembled WGS sequence"/>
</dbReference>
<dbReference type="PROSITE" id="PS51371">
    <property type="entry name" value="CBS"/>
    <property type="match status" value="2"/>
</dbReference>
<evidence type="ECO:0000259" key="12">
    <source>
        <dbReference type="PROSITE" id="PS51846"/>
    </source>
</evidence>
<comment type="subcellular location">
    <subcellularLocation>
        <location evidence="1">Cell membrane</location>
        <topology evidence="1">Multi-pass membrane protein</topology>
    </subcellularLocation>
</comment>
<comment type="caution">
    <text evidence="13">The sequence shown here is derived from an EMBL/GenBank/DDBJ whole genome shotgun (WGS) entry which is preliminary data.</text>
</comment>
<accession>A0ABP3TI61</accession>
<dbReference type="EMBL" id="BAAAEU010000001">
    <property type="protein sequence ID" value="GAA0705964.1"/>
    <property type="molecule type" value="Genomic_DNA"/>
</dbReference>
<gene>
    <name evidence="13" type="ORF">GCM10009105_03830</name>
</gene>
<dbReference type="InterPro" id="IPR036318">
    <property type="entry name" value="FAD-bd_PCMH-like_sf"/>
</dbReference>
<reference evidence="14" key="1">
    <citation type="journal article" date="2019" name="Int. J. Syst. Evol. Microbiol.">
        <title>The Global Catalogue of Microorganisms (GCM) 10K type strain sequencing project: providing services to taxonomists for standard genome sequencing and annotation.</title>
        <authorList>
            <consortium name="The Broad Institute Genomics Platform"/>
            <consortium name="The Broad Institute Genome Sequencing Center for Infectious Disease"/>
            <person name="Wu L."/>
            <person name="Ma J."/>
        </authorList>
    </citation>
    <scope>NUCLEOTIDE SEQUENCE [LARGE SCALE GENOMIC DNA]</scope>
    <source>
        <strain evidence="14">JCM 15421</strain>
    </source>
</reference>
<dbReference type="PANTHER" id="PTHR43099:SF5">
    <property type="entry name" value="HLYC_CORC FAMILY TRANSPORTER"/>
    <property type="match status" value="1"/>
</dbReference>
<dbReference type="Pfam" id="PF01595">
    <property type="entry name" value="CNNM"/>
    <property type="match status" value="1"/>
</dbReference>
<dbReference type="InterPro" id="IPR044751">
    <property type="entry name" value="Ion_transp-like_CBS"/>
</dbReference>
<sequence>MLIEFVLVVLLALCNGFFALSEMALMTARRSRLKQLARESRRAQVALALIQQPESFLATVQVFITLLQISAGAALGKDIGDRISIAFDALDVPWLAPYSVLIGVSLSVAGITFFNMLLGELAPKRIALVDPEKFATAVAVPMRFMTWLAMPFAFVLITLTRALLRMLHMDKASREQISEEEIRLLVAEGADQGVIDSDERNMVNRVLRLGDRSVDSVMTPRMRIAWLDADASVDDNLAVMRETPYSRYPVYRGDEQEILGVLEVKRVIGRIGRGALADLFGTLAKPLYVPATARALDLLEEFRDAETPLALVVDEYGDIEGLVTLNDLLSAVVGKTAAPLMEAREHPIVQRDDGSWLVDGSVGIDDLRELLGLTELPNEEDHDFRTAAGMVMAQFGRIPQPGEHFSWNGFRFEVVDLDGARIDKLLIAKAGS</sequence>
<dbReference type="SUPFAM" id="SSF54631">
    <property type="entry name" value="CBS-domain pair"/>
    <property type="match status" value="1"/>
</dbReference>
<evidence type="ECO:0000256" key="5">
    <source>
        <dbReference type="ARBA" id="ARBA00022989"/>
    </source>
</evidence>
<evidence type="ECO:0000256" key="10">
    <source>
        <dbReference type="SAM" id="Phobius"/>
    </source>
</evidence>
<dbReference type="SUPFAM" id="SSF56176">
    <property type="entry name" value="FAD-binding/transporter-associated domain-like"/>
    <property type="match status" value="1"/>
</dbReference>
<dbReference type="InterPro" id="IPR000644">
    <property type="entry name" value="CBS_dom"/>
</dbReference>
<evidence type="ECO:0000256" key="6">
    <source>
        <dbReference type="ARBA" id="ARBA00023122"/>
    </source>
</evidence>
<dbReference type="Gene3D" id="3.10.580.10">
    <property type="entry name" value="CBS-domain"/>
    <property type="match status" value="1"/>
</dbReference>
<dbReference type="CDD" id="cd04590">
    <property type="entry name" value="CBS_pair_CorC_HlyC_assoc"/>
    <property type="match status" value="1"/>
</dbReference>
<protein>
    <submittedName>
        <fullName evidence="13">Hemolysin family protein</fullName>
    </submittedName>
</protein>